<feature type="compositionally biased region" description="Low complexity" evidence="2">
    <location>
        <begin position="670"/>
        <end position="685"/>
    </location>
</feature>
<evidence type="ECO:0000256" key="1">
    <source>
        <dbReference type="SAM" id="Coils"/>
    </source>
</evidence>
<feature type="compositionally biased region" description="Polar residues" evidence="2">
    <location>
        <begin position="705"/>
        <end position="716"/>
    </location>
</feature>
<feature type="region of interest" description="Disordered" evidence="2">
    <location>
        <begin position="49"/>
        <end position="73"/>
    </location>
</feature>
<keyword evidence="1" id="KW-0175">Coiled coil</keyword>
<dbReference type="OrthoDB" id="10072259at2759"/>
<evidence type="ECO:0000256" key="2">
    <source>
        <dbReference type="SAM" id="MobiDB-lite"/>
    </source>
</evidence>
<accession>A0A8J1T6C5</accession>
<feature type="compositionally biased region" description="Low complexity" evidence="2">
    <location>
        <begin position="57"/>
        <end position="68"/>
    </location>
</feature>
<feature type="compositionally biased region" description="Basic residues" evidence="2">
    <location>
        <begin position="593"/>
        <end position="611"/>
    </location>
</feature>
<feature type="compositionally biased region" description="Basic and acidic residues" evidence="2">
    <location>
        <begin position="625"/>
        <end position="634"/>
    </location>
</feature>
<feature type="compositionally biased region" description="Basic and acidic residues" evidence="2">
    <location>
        <begin position="744"/>
        <end position="759"/>
    </location>
</feature>
<feature type="compositionally biased region" description="Polar residues" evidence="2">
    <location>
        <begin position="760"/>
        <end position="776"/>
    </location>
</feature>
<evidence type="ECO:0000313" key="3">
    <source>
        <dbReference type="EMBL" id="CAH1784270.1"/>
    </source>
</evidence>
<dbReference type="EMBL" id="CAIIXF020000005">
    <property type="protein sequence ID" value="CAH1784270.1"/>
    <property type="molecule type" value="Genomic_DNA"/>
</dbReference>
<reference evidence="3" key="1">
    <citation type="submission" date="2022-03" db="EMBL/GenBank/DDBJ databases">
        <authorList>
            <person name="Martin C."/>
        </authorList>
    </citation>
    <scope>NUCLEOTIDE SEQUENCE</scope>
</reference>
<feature type="region of interest" description="Disordered" evidence="2">
    <location>
        <begin position="840"/>
        <end position="860"/>
    </location>
</feature>
<feature type="region of interest" description="Disordered" evidence="2">
    <location>
        <begin position="488"/>
        <end position="511"/>
    </location>
</feature>
<keyword evidence="4" id="KW-1185">Reference proteome</keyword>
<sequence length="960" mass="110646">MFVNQVSSKDLFTTNTVQLLGNRYESDSAYTSSQNPSQMLNSQVEFSQISNSQDGLSQKSNSQSTHSSESPRKFYQKYMSKAPLFNKETMRNVNTSSHPTQNMTKMTYQQQMQISRAKAKERDERDFLQSIVSTVKECADEVKSVVHEVKTTVNEGETNKQTSLTDHLQQLREELNSQHKAVVQALEHRDDTRLKQHELEKELAMKDTIIRELQSQIKILQKQHDNHIIETLEKSLKENNKEHVEIFEQLQRGQKSVVENSEKHLDVLVEQQDKLDTIGREQSALGQNQHKAFLHLDQRFSKELDYKHTMSQQKIREELNQFQNKLSLLHERHSSELQRLIETGLEKNYRLILQTRNSQMKSLTASEHNCSSQSQAVVPISKHATEPDEHVNPEVEKLRQRHQEEVERLLREQDKAKRIYEERENQRMQQMNPDTEQTVPWSMDMDFFKMDSGLGSGATNGLENDENHALSMPNYTEYGYQEVPKPLNKPKPFHDYRLKTRPPNSAFVSPLTGQKWSSKDLFSRSNPSPVATVHPQIHETIDNESIPHGMQANNAQPAQQIDQSPEQIDHSFEQVDQFQDEVLHSQRSTQSRASKRTKQKPGPRKKRKSGRVAKQENLASRLRSRSKEAEKSKMVEQPIETSRSRTKPVTPKVHEQVPRSKKRFSPPAPTQSSQSQQKLRSSKSLPETHKSESLVSGRSRKQSTSKKQCQPASNRTLTKHDACYNQTVSPSGKASIREGLASRNLRERSASMDPREGSRSRNPTWVNEWQQSQENSPRSRDVYEFDDDQHTRTRCMQLARRSATPSAELEAGELSTRDIAMARPVRKTYSCLDLRSPSQVSFSSEDEELQGAESSESKDSSPCLSVKEVFIKRMIKKEKSTPKCDGLDFWNNPTQHDLLSPQQMSQGEFQEDVQVRKWEYSMPTRTRCSDKRSLGHNTTDSQVIEITKTFSRQQKCKSHK</sequence>
<feature type="compositionally biased region" description="Polar residues" evidence="2">
    <location>
        <begin position="502"/>
        <end position="511"/>
    </location>
</feature>
<feature type="region of interest" description="Disordered" evidence="2">
    <location>
        <begin position="583"/>
        <end position="781"/>
    </location>
</feature>
<protein>
    <submittedName>
        <fullName evidence="3">Uncharacterized protein</fullName>
    </submittedName>
</protein>
<dbReference type="AlphaFoldDB" id="A0A8J1T6C5"/>
<name>A0A8J1T6C5_OWEFU</name>
<proteinExistence type="predicted"/>
<feature type="coiled-coil region" evidence="1">
    <location>
        <begin position="392"/>
        <end position="426"/>
    </location>
</feature>
<feature type="coiled-coil region" evidence="1">
    <location>
        <begin position="168"/>
        <end position="230"/>
    </location>
</feature>
<comment type="caution">
    <text evidence="3">The sequence shown here is derived from an EMBL/GenBank/DDBJ whole genome shotgun (WGS) entry which is preliminary data.</text>
</comment>
<gene>
    <name evidence="3" type="ORF">OFUS_LOCUS10497</name>
</gene>
<organism evidence="3 4">
    <name type="scientific">Owenia fusiformis</name>
    <name type="common">Polychaete worm</name>
    <dbReference type="NCBI Taxonomy" id="6347"/>
    <lineage>
        <taxon>Eukaryota</taxon>
        <taxon>Metazoa</taxon>
        <taxon>Spiralia</taxon>
        <taxon>Lophotrochozoa</taxon>
        <taxon>Annelida</taxon>
        <taxon>Polychaeta</taxon>
        <taxon>Sedentaria</taxon>
        <taxon>Canalipalpata</taxon>
        <taxon>Sabellida</taxon>
        <taxon>Oweniida</taxon>
        <taxon>Oweniidae</taxon>
        <taxon>Owenia</taxon>
    </lineage>
</organism>
<dbReference type="Proteomes" id="UP000749559">
    <property type="component" value="Unassembled WGS sequence"/>
</dbReference>
<evidence type="ECO:0000313" key="4">
    <source>
        <dbReference type="Proteomes" id="UP000749559"/>
    </source>
</evidence>